<proteinExistence type="predicted"/>
<keyword evidence="2" id="KW-1185">Reference proteome</keyword>
<dbReference type="EMBL" id="JACHMW010000001">
    <property type="protein sequence ID" value="MBB5848644.1"/>
    <property type="molecule type" value="Genomic_DNA"/>
</dbReference>
<protein>
    <recommendedName>
        <fullName evidence="3">IS3 family transposase</fullName>
    </recommendedName>
</protein>
<evidence type="ECO:0008006" key="3">
    <source>
        <dbReference type="Google" id="ProtNLM"/>
    </source>
</evidence>
<evidence type="ECO:0000313" key="1">
    <source>
        <dbReference type="EMBL" id="MBB5848644.1"/>
    </source>
</evidence>
<name>A0A7W9JJ43_9MICC</name>
<evidence type="ECO:0000313" key="2">
    <source>
        <dbReference type="Proteomes" id="UP000567246"/>
    </source>
</evidence>
<sequence length="52" mass="6155">MMYPLVKELATDGIPVVVSLRVLKLARQPYYRWLENPLTRTAWRLCQANGWH</sequence>
<comment type="caution">
    <text evidence="1">The sequence shown here is derived from an EMBL/GenBank/DDBJ whole genome shotgun (WGS) entry which is preliminary data.</text>
</comment>
<dbReference type="Proteomes" id="UP000567246">
    <property type="component" value="Unassembled WGS sequence"/>
</dbReference>
<accession>A0A7W9JJ43</accession>
<organism evidence="1 2">
    <name type="scientific">Micrococcus endophyticus</name>
    <dbReference type="NCBI Taxonomy" id="455343"/>
    <lineage>
        <taxon>Bacteria</taxon>
        <taxon>Bacillati</taxon>
        <taxon>Actinomycetota</taxon>
        <taxon>Actinomycetes</taxon>
        <taxon>Micrococcales</taxon>
        <taxon>Micrococcaceae</taxon>
        <taxon>Micrococcus</taxon>
    </lineage>
</organism>
<dbReference type="AlphaFoldDB" id="A0A7W9JJ43"/>
<reference evidence="1 2" key="1">
    <citation type="submission" date="2020-08" db="EMBL/GenBank/DDBJ databases">
        <title>Sequencing the genomes of 1000 actinobacteria strains.</title>
        <authorList>
            <person name="Klenk H.-P."/>
        </authorList>
    </citation>
    <scope>NUCLEOTIDE SEQUENCE [LARGE SCALE GENOMIC DNA]</scope>
    <source>
        <strain evidence="1 2">DSM 17945</strain>
    </source>
</reference>
<gene>
    <name evidence="1" type="ORF">HDA33_001208</name>
</gene>